<evidence type="ECO:0000313" key="2">
    <source>
        <dbReference type="Proteomes" id="UP000245626"/>
    </source>
</evidence>
<reference evidence="1 2" key="1">
    <citation type="journal article" date="2018" name="Mol. Biol. Evol.">
        <title>Broad Genomic Sampling Reveals a Smut Pathogenic Ancestry of the Fungal Clade Ustilaginomycotina.</title>
        <authorList>
            <person name="Kijpornyongpan T."/>
            <person name="Mondo S.J."/>
            <person name="Barry K."/>
            <person name="Sandor L."/>
            <person name="Lee J."/>
            <person name="Lipzen A."/>
            <person name="Pangilinan J."/>
            <person name="LaButti K."/>
            <person name="Hainaut M."/>
            <person name="Henrissat B."/>
            <person name="Grigoriev I.V."/>
            <person name="Spatafora J.W."/>
            <person name="Aime M.C."/>
        </authorList>
    </citation>
    <scope>NUCLEOTIDE SEQUENCE [LARGE SCALE GENOMIC DNA]</scope>
    <source>
        <strain evidence="1 2">SA 807</strain>
    </source>
</reference>
<dbReference type="Proteomes" id="UP000245626">
    <property type="component" value="Unassembled WGS sequence"/>
</dbReference>
<evidence type="ECO:0000313" key="1">
    <source>
        <dbReference type="EMBL" id="PWN53051.1"/>
    </source>
</evidence>
<protein>
    <submittedName>
        <fullName evidence="1">Uncharacterized protein</fullName>
    </submittedName>
</protein>
<gene>
    <name evidence="1" type="ORF">IE53DRAFT_222523</name>
</gene>
<sequence length="52" mass="5657">MPAPPPSLRVPTPPPPPPNQHHHLSRLSSTGERVSHRSSFQASTTLHTSLDD</sequence>
<proteinExistence type="predicted"/>
<accession>A0ACD0P4Q5</accession>
<organism evidence="1 2">
    <name type="scientific">Violaceomyces palustris</name>
    <dbReference type="NCBI Taxonomy" id="1673888"/>
    <lineage>
        <taxon>Eukaryota</taxon>
        <taxon>Fungi</taxon>
        <taxon>Dikarya</taxon>
        <taxon>Basidiomycota</taxon>
        <taxon>Ustilaginomycotina</taxon>
        <taxon>Ustilaginomycetes</taxon>
        <taxon>Violaceomycetales</taxon>
        <taxon>Violaceomycetaceae</taxon>
        <taxon>Violaceomyces</taxon>
    </lineage>
</organism>
<dbReference type="EMBL" id="KZ819744">
    <property type="protein sequence ID" value="PWN53051.1"/>
    <property type="molecule type" value="Genomic_DNA"/>
</dbReference>
<name>A0ACD0P4Q5_9BASI</name>
<keyword evidence="2" id="KW-1185">Reference proteome</keyword>